<evidence type="ECO:0000259" key="10">
    <source>
        <dbReference type="PROSITE" id="PS50893"/>
    </source>
</evidence>
<proteinExistence type="inferred from homology"/>
<evidence type="ECO:0000256" key="4">
    <source>
        <dbReference type="ARBA" id="ARBA00022475"/>
    </source>
</evidence>
<dbReference type="CDD" id="cd03257">
    <property type="entry name" value="ABC_NikE_OppD_transporters"/>
    <property type="match status" value="1"/>
</dbReference>
<dbReference type="GO" id="GO:0005886">
    <property type="term" value="C:plasma membrane"/>
    <property type="evidence" value="ECO:0007669"/>
    <property type="project" value="UniProtKB-SubCell"/>
</dbReference>
<feature type="domain" description="ABC transporter" evidence="10">
    <location>
        <begin position="28"/>
        <end position="282"/>
    </location>
</feature>
<evidence type="ECO:0000256" key="9">
    <source>
        <dbReference type="ARBA" id="ARBA00023136"/>
    </source>
</evidence>
<sequence>MSELQRGGTATDELAPPAGGLNGALLSVRNLQTHFFSREGVVKAVDGVSFDVKPGEILGIAGESGCGKSVTSQSILRILPRNGKIVGGEILFQNEDQTIDLATEDADGRVLRDIRGKDIAMIFQEPMTAFSPVHTVGDQIIETIRIHQEVSKEEAHDQAVEMLRRVGMPNPARNIDEYTFNLSGGMRQRAMVALSLSCRPKLLIADEPTTAVDVTIQAQMLELLRDIQADLGMAIIMITHDLGVIAELTDRVMIMYLGKEVEHGTVEDVFHRPQHPYTRGLLASIPKMEPGRVEIEPIEGVVPNPYALPTGCKFHTRCPDFIAGVCEKHDPPLTEVAKGHEVSCFLYGGRDRLE</sequence>
<dbReference type="Pfam" id="PF00005">
    <property type="entry name" value="ABC_tran"/>
    <property type="match status" value="1"/>
</dbReference>
<comment type="caution">
    <text evidence="11">The sequence shown here is derived from an EMBL/GenBank/DDBJ whole genome shotgun (WGS) entry which is preliminary data.</text>
</comment>
<name>A0A6B0YN74_9CHLR</name>
<evidence type="ECO:0000256" key="3">
    <source>
        <dbReference type="ARBA" id="ARBA00022448"/>
    </source>
</evidence>
<dbReference type="InterPro" id="IPR017871">
    <property type="entry name" value="ABC_transporter-like_CS"/>
</dbReference>
<keyword evidence="5" id="KW-0997">Cell inner membrane</keyword>
<dbReference type="AlphaFoldDB" id="A0A6B0YN74"/>
<protein>
    <submittedName>
        <fullName evidence="11">ABC transporter ATP-binding protein</fullName>
    </submittedName>
</protein>
<reference evidence="11" key="1">
    <citation type="submission" date="2019-09" db="EMBL/GenBank/DDBJ databases">
        <title>Characterisation of the sponge microbiome using genome-centric metagenomics.</title>
        <authorList>
            <person name="Engelberts J.P."/>
            <person name="Robbins S.J."/>
            <person name="De Goeij J.M."/>
            <person name="Aranda M."/>
            <person name="Bell S.C."/>
            <person name="Webster N.S."/>
        </authorList>
    </citation>
    <scope>NUCLEOTIDE SEQUENCE</scope>
    <source>
        <strain evidence="11">SB0664_bin_27</strain>
    </source>
</reference>
<dbReference type="InterPro" id="IPR013563">
    <property type="entry name" value="Oligopep_ABC_C"/>
</dbReference>
<keyword evidence="8" id="KW-1278">Translocase</keyword>
<dbReference type="Gene3D" id="3.40.50.300">
    <property type="entry name" value="P-loop containing nucleotide triphosphate hydrolases"/>
    <property type="match status" value="1"/>
</dbReference>
<keyword evidence="4" id="KW-1003">Cell membrane</keyword>
<dbReference type="SMART" id="SM00382">
    <property type="entry name" value="AAA"/>
    <property type="match status" value="1"/>
</dbReference>
<evidence type="ECO:0000256" key="5">
    <source>
        <dbReference type="ARBA" id="ARBA00022519"/>
    </source>
</evidence>
<dbReference type="GO" id="GO:0016887">
    <property type="term" value="F:ATP hydrolysis activity"/>
    <property type="evidence" value="ECO:0007669"/>
    <property type="project" value="InterPro"/>
</dbReference>
<organism evidence="11">
    <name type="scientific">Caldilineaceae bacterium SB0664_bin_27</name>
    <dbReference type="NCBI Taxonomy" id="2605260"/>
    <lineage>
        <taxon>Bacteria</taxon>
        <taxon>Bacillati</taxon>
        <taxon>Chloroflexota</taxon>
        <taxon>Caldilineae</taxon>
        <taxon>Caldilineales</taxon>
        <taxon>Caldilineaceae</taxon>
    </lineage>
</organism>
<comment type="similarity">
    <text evidence="2">Belongs to the ABC transporter superfamily.</text>
</comment>
<dbReference type="GO" id="GO:0015833">
    <property type="term" value="P:peptide transport"/>
    <property type="evidence" value="ECO:0007669"/>
    <property type="project" value="InterPro"/>
</dbReference>
<dbReference type="SUPFAM" id="SSF52540">
    <property type="entry name" value="P-loop containing nucleoside triphosphate hydrolases"/>
    <property type="match status" value="1"/>
</dbReference>
<accession>A0A6B0YN74</accession>
<evidence type="ECO:0000256" key="2">
    <source>
        <dbReference type="ARBA" id="ARBA00005417"/>
    </source>
</evidence>
<evidence type="ECO:0000256" key="1">
    <source>
        <dbReference type="ARBA" id="ARBA00004202"/>
    </source>
</evidence>
<gene>
    <name evidence="11" type="ORF">F4Y42_03240</name>
</gene>
<evidence type="ECO:0000256" key="7">
    <source>
        <dbReference type="ARBA" id="ARBA00022840"/>
    </source>
</evidence>
<keyword evidence="7 11" id="KW-0067">ATP-binding</keyword>
<dbReference type="PANTHER" id="PTHR43297:SF14">
    <property type="entry name" value="ATPASE AAA-TYPE CORE DOMAIN-CONTAINING PROTEIN"/>
    <property type="match status" value="1"/>
</dbReference>
<evidence type="ECO:0000313" key="11">
    <source>
        <dbReference type="EMBL" id="MXY92443.1"/>
    </source>
</evidence>
<dbReference type="InterPro" id="IPR027417">
    <property type="entry name" value="P-loop_NTPase"/>
</dbReference>
<dbReference type="PROSITE" id="PS50893">
    <property type="entry name" value="ABC_TRANSPORTER_2"/>
    <property type="match status" value="1"/>
</dbReference>
<evidence type="ECO:0000256" key="8">
    <source>
        <dbReference type="ARBA" id="ARBA00022967"/>
    </source>
</evidence>
<dbReference type="InterPro" id="IPR050388">
    <property type="entry name" value="ABC_Ni/Peptide_Import"/>
</dbReference>
<dbReference type="InterPro" id="IPR003439">
    <property type="entry name" value="ABC_transporter-like_ATP-bd"/>
</dbReference>
<dbReference type="InterPro" id="IPR003593">
    <property type="entry name" value="AAA+_ATPase"/>
</dbReference>
<dbReference type="PROSITE" id="PS00211">
    <property type="entry name" value="ABC_TRANSPORTER_1"/>
    <property type="match status" value="1"/>
</dbReference>
<keyword evidence="9" id="KW-0472">Membrane</keyword>
<dbReference type="EMBL" id="VXRG01000034">
    <property type="protein sequence ID" value="MXY92443.1"/>
    <property type="molecule type" value="Genomic_DNA"/>
</dbReference>
<keyword evidence="6" id="KW-0547">Nucleotide-binding</keyword>
<dbReference type="FunFam" id="3.40.50.300:FF:000016">
    <property type="entry name" value="Oligopeptide ABC transporter ATP-binding component"/>
    <property type="match status" value="1"/>
</dbReference>
<dbReference type="GO" id="GO:0005524">
    <property type="term" value="F:ATP binding"/>
    <property type="evidence" value="ECO:0007669"/>
    <property type="project" value="UniProtKB-KW"/>
</dbReference>
<dbReference type="PANTHER" id="PTHR43297">
    <property type="entry name" value="OLIGOPEPTIDE TRANSPORT ATP-BINDING PROTEIN APPD"/>
    <property type="match status" value="1"/>
</dbReference>
<dbReference type="NCBIfam" id="TIGR01727">
    <property type="entry name" value="oligo_HPY"/>
    <property type="match status" value="1"/>
</dbReference>
<evidence type="ECO:0000256" key="6">
    <source>
        <dbReference type="ARBA" id="ARBA00022741"/>
    </source>
</evidence>
<dbReference type="Pfam" id="PF08352">
    <property type="entry name" value="oligo_HPY"/>
    <property type="match status" value="1"/>
</dbReference>
<comment type="subcellular location">
    <subcellularLocation>
        <location evidence="1">Cell membrane</location>
        <topology evidence="1">Peripheral membrane protein</topology>
    </subcellularLocation>
</comment>
<keyword evidence="3" id="KW-0813">Transport</keyword>